<dbReference type="Proteomes" id="UP000663846">
    <property type="component" value="Unassembled WGS sequence"/>
</dbReference>
<dbReference type="PROSITE" id="PS00028">
    <property type="entry name" value="ZINC_FINGER_C2H2_1"/>
    <property type="match status" value="2"/>
</dbReference>
<evidence type="ECO:0000313" key="9">
    <source>
        <dbReference type="Proteomes" id="UP000663846"/>
    </source>
</evidence>
<dbReference type="Gene3D" id="3.30.160.60">
    <property type="entry name" value="Classic Zinc Finger"/>
    <property type="match status" value="2"/>
</dbReference>
<dbReference type="GO" id="GO:0008270">
    <property type="term" value="F:zinc ion binding"/>
    <property type="evidence" value="ECO:0007669"/>
    <property type="project" value="UniProtKB-KW"/>
</dbReference>
<proteinExistence type="predicted"/>
<feature type="compositionally biased region" description="Polar residues" evidence="6">
    <location>
        <begin position="528"/>
        <end position="568"/>
    </location>
</feature>
<feature type="region of interest" description="Disordered" evidence="6">
    <location>
        <begin position="456"/>
        <end position="483"/>
    </location>
</feature>
<evidence type="ECO:0000256" key="5">
    <source>
        <dbReference type="PROSITE-ProRule" id="PRU00042"/>
    </source>
</evidence>
<evidence type="ECO:0000256" key="3">
    <source>
        <dbReference type="ARBA" id="ARBA00022771"/>
    </source>
</evidence>
<feature type="compositionally biased region" description="Basic and acidic residues" evidence="6">
    <location>
        <begin position="70"/>
        <end position="84"/>
    </location>
</feature>
<dbReference type="SUPFAM" id="SSF57667">
    <property type="entry name" value="beta-beta-alpha zinc fingers"/>
    <property type="match status" value="1"/>
</dbReference>
<comment type="caution">
    <text evidence="8">The sequence shown here is derived from an EMBL/GenBank/DDBJ whole genome shotgun (WGS) entry which is preliminary data.</text>
</comment>
<evidence type="ECO:0000313" key="8">
    <source>
        <dbReference type="EMBL" id="CAE6453755.1"/>
    </source>
</evidence>
<accession>A0A8H3BDD0</accession>
<feature type="compositionally biased region" description="Basic and acidic residues" evidence="6">
    <location>
        <begin position="243"/>
        <end position="260"/>
    </location>
</feature>
<feature type="compositionally biased region" description="Polar residues" evidence="6">
    <location>
        <begin position="144"/>
        <end position="184"/>
    </location>
</feature>
<sequence>MSKTEVCELDSSKLGVSDAPLVVPGANSEEKRAGPPTPAKAATALSTKVIKKEEEDPPVSLADSFALTKLEDSKVSSEGNKHDPGTPTEPTIPSKSRSTSLWQLGKSIISAAIGIAGIFAPAEDTPGLQGASGTRRASAKNDRSCQSQAERTSSISTNSSGCPVTQPSEGQNDRNQSTLTTNQQRENDTDVCQVGCVEHADQSEQGTSGPTTPKQTTLVLSRVIEEDETDALTDAISRIILRDGKNPDGTAKPKPDKDDGVLPGKSGAKPDLKVKPELAGVYSVDGPESCLSPAYKGVDKNVYYYFETNRGLFCFDDNRNLYSEDGKPLGDFAFTFYTSEINISVPHFCIDEEQYRFDEEGLLLLDTDGEFYRVDVDVRQKELGEVAKPCVGFGAILPESSTATMGPNLTDSAQAAIEDIDGKHQLLHKSTKVIKKEEEDPPVSLADSFALTKLEDSKVSSEGNKHDPGTPTEPTIPSKSRSTSLWQLGKSIISAAIGIAGIFAPAEDTPGLQGASGTRRASAKNDRSCQSQAERTSSISTNSSGCPVTQPSEGQNDRNQSTLTTNQQRENDTDVCQVGCVEHADQSEQGTSGPTTPKQTTLVLSRVIEEDETDALTDAISRIILRDGKNPDGTAKPKPDKDDGVLPGKSGAKPDLKVKPELAGVYSVDGPESCLSPAYKGVDKNVYYYFETNRGLFCFDDNRNLYSEDGKPLGDFAFTFYTSEINISVPHFCIDEEQYRFDEEGLLLLDTDGEFYRVDVDVRQKELGEVAKPCVGFGAILPESSTATMGPNLTDSAQAAIEDIDGLLTSDYLDGFNNAGHVCTQEGNLTYDMSSALQPDNFASKVFDPRGATNLFDPLGFLSQVTDKGLFPDHAWQANQLPFDKVAVPECQIAPSQPDLNSGLQHDSESASAITVTSDGCNVTPTKRIELCPKNSNPDSLQQGFRGHARILVSPSTSYTKSPCTPPTTDSHQAIEWSSLFQACQALPPADMSIPLTQQENSDPPKAHKGPKVPKAYKAHKAHKGPRVAQAVKKLKGADHRRCLQCGKVFRRPSSLREHIHTHTGRKPELCPFQGCTVGFATKSNMRRHFLTHRVGSLEEYSAGTKFELDMIPESNENDQLNATMWGKEYGTFTMPQNPQAVYYDYELHRTELSYLQIEQSTC</sequence>
<evidence type="ECO:0000256" key="6">
    <source>
        <dbReference type="SAM" id="MobiDB-lite"/>
    </source>
</evidence>
<feature type="compositionally biased region" description="Polar residues" evidence="6">
    <location>
        <begin position="88"/>
        <end position="99"/>
    </location>
</feature>
<dbReference type="InterPro" id="IPR036236">
    <property type="entry name" value="Znf_C2H2_sf"/>
</dbReference>
<evidence type="ECO:0000259" key="7">
    <source>
        <dbReference type="PROSITE" id="PS50157"/>
    </source>
</evidence>
<organism evidence="8 9">
    <name type="scientific">Rhizoctonia solani</name>
    <dbReference type="NCBI Taxonomy" id="456999"/>
    <lineage>
        <taxon>Eukaryota</taxon>
        <taxon>Fungi</taxon>
        <taxon>Dikarya</taxon>
        <taxon>Basidiomycota</taxon>
        <taxon>Agaricomycotina</taxon>
        <taxon>Agaricomycetes</taxon>
        <taxon>Cantharellales</taxon>
        <taxon>Ceratobasidiaceae</taxon>
        <taxon>Rhizoctonia</taxon>
    </lineage>
</organism>
<protein>
    <recommendedName>
        <fullName evidence="7">C2H2-type domain-containing protein</fullName>
    </recommendedName>
</protein>
<dbReference type="SMART" id="SM00355">
    <property type="entry name" value="ZnF_C2H2"/>
    <property type="match status" value="2"/>
</dbReference>
<evidence type="ECO:0000256" key="4">
    <source>
        <dbReference type="ARBA" id="ARBA00022833"/>
    </source>
</evidence>
<feature type="region of interest" description="Disordered" evidence="6">
    <location>
        <begin position="124"/>
        <end position="186"/>
    </location>
</feature>
<keyword evidence="4" id="KW-0862">Zinc</keyword>
<gene>
    <name evidence="8" type="ORF">RDB_LOCUS148658</name>
</gene>
<evidence type="ECO:0000256" key="1">
    <source>
        <dbReference type="ARBA" id="ARBA00022723"/>
    </source>
</evidence>
<feature type="region of interest" description="Disordered" evidence="6">
    <location>
        <begin position="627"/>
        <end position="654"/>
    </location>
</feature>
<feature type="region of interest" description="Disordered" evidence="6">
    <location>
        <begin position="70"/>
        <end position="99"/>
    </location>
</feature>
<feature type="compositionally biased region" description="Basic and acidic residues" evidence="6">
    <location>
        <begin position="627"/>
        <end position="644"/>
    </location>
</feature>
<keyword evidence="3 5" id="KW-0863">Zinc-finger</keyword>
<feature type="compositionally biased region" description="Polar residues" evidence="6">
    <location>
        <begin position="472"/>
        <end position="483"/>
    </location>
</feature>
<dbReference type="FunFam" id="3.30.160.60:FF:000100">
    <property type="entry name" value="Zinc finger 45-like"/>
    <property type="match status" value="1"/>
</dbReference>
<reference evidence="8" key="1">
    <citation type="submission" date="2021-01" db="EMBL/GenBank/DDBJ databases">
        <authorList>
            <person name="Kaushik A."/>
        </authorList>
    </citation>
    <scope>NUCLEOTIDE SEQUENCE</scope>
    <source>
        <strain evidence="8">AG1-1C</strain>
    </source>
</reference>
<feature type="region of interest" description="Disordered" evidence="6">
    <location>
        <begin position="17"/>
        <end position="43"/>
    </location>
</feature>
<feature type="region of interest" description="Disordered" evidence="6">
    <location>
        <begin position="508"/>
        <end position="570"/>
    </location>
</feature>
<dbReference type="Pfam" id="PF00096">
    <property type="entry name" value="zf-C2H2"/>
    <property type="match status" value="1"/>
</dbReference>
<keyword evidence="2" id="KW-0677">Repeat</keyword>
<dbReference type="AlphaFoldDB" id="A0A8H3BDD0"/>
<dbReference type="PROSITE" id="PS50157">
    <property type="entry name" value="ZINC_FINGER_C2H2_2"/>
    <property type="match status" value="1"/>
</dbReference>
<dbReference type="EMBL" id="CAJMWS010000590">
    <property type="protein sequence ID" value="CAE6453755.1"/>
    <property type="molecule type" value="Genomic_DNA"/>
</dbReference>
<evidence type="ECO:0000256" key="2">
    <source>
        <dbReference type="ARBA" id="ARBA00022737"/>
    </source>
</evidence>
<keyword evidence="1" id="KW-0479">Metal-binding</keyword>
<name>A0A8H3BDD0_9AGAM</name>
<feature type="domain" description="C2H2-type" evidence="7">
    <location>
        <begin position="1041"/>
        <end position="1068"/>
    </location>
</feature>
<dbReference type="InterPro" id="IPR013087">
    <property type="entry name" value="Znf_C2H2_type"/>
</dbReference>
<dbReference type="PANTHER" id="PTHR23235">
    <property type="entry name" value="KRUEPPEL-LIKE TRANSCRIPTION FACTOR"/>
    <property type="match status" value="1"/>
</dbReference>
<feature type="region of interest" description="Disordered" evidence="6">
    <location>
        <begin position="243"/>
        <end position="271"/>
    </location>
</feature>
<feature type="compositionally biased region" description="Basic and acidic residues" evidence="6">
    <location>
        <begin position="456"/>
        <end position="468"/>
    </location>
</feature>